<organism evidence="1 2">
    <name type="scientific">Phlebia brevispora</name>
    <dbReference type="NCBI Taxonomy" id="194682"/>
    <lineage>
        <taxon>Eukaryota</taxon>
        <taxon>Fungi</taxon>
        <taxon>Dikarya</taxon>
        <taxon>Basidiomycota</taxon>
        <taxon>Agaricomycotina</taxon>
        <taxon>Agaricomycetes</taxon>
        <taxon>Polyporales</taxon>
        <taxon>Meruliaceae</taxon>
        <taxon>Phlebia</taxon>
    </lineage>
</organism>
<protein>
    <submittedName>
        <fullName evidence="1">Uncharacterized protein</fullName>
    </submittedName>
</protein>
<sequence length="219" mass="23774">MSLAATPPGGAIPALNLNTTIGAVLIGGVFSAVFYGITASQTAVYYQRAQADPLIIKLVVGVLWILDTFDMCLISHTLYWYLITNYGNFLALQGPTWSLIMHVLVTDAVGYSDHSPRHVYIKSVQAEPRKPGRDSTDRVSLIDLTCAIAINVKADNAQGFVPDLTPQAIVYLQFVAGFIGDALAAGYLCYLLHKSRTGVRRTESVINVLTAYTVNSGRY</sequence>
<gene>
    <name evidence="1" type="ORF">NM688_g5144</name>
</gene>
<evidence type="ECO:0000313" key="1">
    <source>
        <dbReference type="EMBL" id="KAJ3549771.1"/>
    </source>
</evidence>
<proteinExistence type="predicted"/>
<accession>A0ACC1T057</accession>
<keyword evidence="2" id="KW-1185">Reference proteome</keyword>
<name>A0ACC1T057_9APHY</name>
<dbReference type="Proteomes" id="UP001148662">
    <property type="component" value="Unassembled WGS sequence"/>
</dbReference>
<dbReference type="EMBL" id="JANHOG010000922">
    <property type="protein sequence ID" value="KAJ3549771.1"/>
    <property type="molecule type" value="Genomic_DNA"/>
</dbReference>
<evidence type="ECO:0000313" key="2">
    <source>
        <dbReference type="Proteomes" id="UP001148662"/>
    </source>
</evidence>
<reference evidence="1" key="1">
    <citation type="submission" date="2022-07" db="EMBL/GenBank/DDBJ databases">
        <title>Genome Sequence of Phlebia brevispora.</title>
        <authorList>
            <person name="Buettner E."/>
        </authorList>
    </citation>
    <scope>NUCLEOTIDE SEQUENCE</scope>
    <source>
        <strain evidence="1">MPL23</strain>
    </source>
</reference>
<comment type="caution">
    <text evidence="1">The sequence shown here is derived from an EMBL/GenBank/DDBJ whole genome shotgun (WGS) entry which is preliminary data.</text>
</comment>